<proteinExistence type="predicted"/>
<reference evidence="4" key="1">
    <citation type="journal article" date="2019" name="Int. J. Syst. Evol. Microbiol.">
        <title>The Global Catalogue of Microorganisms (GCM) 10K type strain sequencing project: providing services to taxonomists for standard genome sequencing and annotation.</title>
        <authorList>
            <consortium name="The Broad Institute Genomics Platform"/>
            <consortium name="The Broad Institute Genome Sequencing Center for Infectious Disease"/>
            <person name="Wu L."/>
            <person name="Ma J."/>
        </authorList>
    </citation>
    <scope>NUCLEOTIDE SEQUENCE [LARGE SCALE GENOMIC DNA]</scope>
    <source>
        <strain evidence="4">JCM 32206</strain>
    </source>
</reference>
<sequence>MDDPLRSRRPGVGGVHPEHHSRERHGRGLLDLVLLLGIGIGTLAAISRRARTSRRDPHPDAVLTDGQTLQLYRLEYAGYANMWGFAIYRASHDDYQNSYPPTGHSAGTAEDALDTACGLCLADPTAWT</sequence>
<gene>
    <name evidence="3" type="ORF">GCM10023094_33920</name>
</gene>
<protein>
    <submittedName>
        <fullName evidence="3">Uncharacterized protein</fullName>
    </submittedName>
</protein>
<feature type="region of interest" description="Disordered" evidence="1">
    <location>
        <begin position="1"/>
        <end position="23"/>
    </location>
</feature>
<evidence type="ECO:0000256" key="2">
    <source>
        <dbReference type="SAM" id="Phobius"/>
    </source>
</evidence>
<comment type="caution">
    <text evidence="3">The sequence shown here is derived from an EMBL/GenBank/DDBJ whole genome shotgun (WGS) entry which is preliminary data.</text>
</comment>
<evidence type="ECO:0000313" key="4">
    <source>
        <dbReference type="Proteomes" id="UP001501183"/>
    </source>
</evidence>
<feature type="transmembrane region" description="Helical" evidence="2">
    <location>
        <begin position="28"/>
        <end position="46"/>
    </location>
</feature>
<keyword evidence="2" id="KW-0812">Transmembrane</keyword>
<accession>A0ABP8P9N4</accession>
<dbReference type="EMBL" id="BAABFB010000051">
    <property type="protein sequence ID" value="GAA4482996.1"/>
    <property type="molecule type" value="Genomic_DNA"/>
</dbReference>
<organism evidence="3 4">
    <name type="scientific">Rhodococcus olei</name>
    <dbReference type="NCBI Taxonomy" id="2161675"/>
    <lineage>
        <taxon>Bacteria</taxon>
        <taxon>Bacillati</taxon>
        <taxon>Actinomycetota</taxon>
        <taxon>Actinomycetes</taxon>
        <taxon>Mycobacteriales</taxon>
        <taxon>Nocardiaceae</taxon>
        <taxon>Rhodococcus</taxon>
    </lineage>
</organism>
<keyword evidence="2" id="KW-1133">Transmembrane helix</keyword>
<keyword evidence="2" id="KW-0472">Membrane</keyword>
<dbReference type="RefSeq" id="WP_345347444.1">
    <property type="nucleotide sequence ID" value="NZ_BAABFB010000051.1"/>
</dbReference>
<evidence type="ECO:0000256" key="1">
    <source>
        <dbReference type="SAM" id="MobiDB-lite"/>
    </source>
</evidence>
<keyword evidence="4" id="KW-1185">Reference proteome</keyword>
<dbReference type="Proteomes" id="UP001501183">
    <property type="component" value="Unassembled WGS sequence"/>
</dbReference>
<evidence type="ECO:0000313" key="3">
    <source>
        <dbReference type="EMBL" id="GAA4482996.1"/>
    </source>
</evidence>
<name>A0ABP8P9N4_9NOCA</name>